<dbReference type="EMBL" id="JAPQKQ010000004">
    <property type="protein sequence ID" value="KAJ5201012.1"/>
    <property type="molecule type" value="Genomic_DNA"/>
</dbReference>
<dbReference type="Pfam" id="PF06441">
    <property type="entry name" value="EHN"/>
    <property type="match status" value="1"/>
</dbReference>
<evidence type="ECO:0000313" key="6">
    <source>
        <dbReference type="Proteomes" id="UP001150942"/>
    </source>
</evidence>
<evidence type="ECO:0000313" key="5">
    <source>
        <dbReference type="EMBL" id="KAJ5201012.1"/>
    </source>
</evidence>
<proteinExistence type="inferred from homology"/>
<accession>A0A9W9MGU2</accession>
<dbReference type="InterPro" id="IPR016292">
    <property type="entry name" value="Epoxide_hydrolase"/>
</dbReference>
<feature type="active site" description="Proton donor" evidence="3">
    <location>
        <position position="314"/>
    </location>
</feature>
<dbReference type="InterPro" id="IPR029058">
    <property type="entry name" value="AB_hydrolase_fold"/>
</dbReference>
<dbReference type="GO" id="GO:0097176">
    <property type="term" value="P:epoxide metabolic process"/>
    <property type="evidence" value="ECO:0007669"/>
    <property type="project" value="TreeGrafter"/>
</dbReference>
<name>A0A9W9MGU2_9EURO</name>
<evidence type="ECO:0000259" key="4">
    <source>
        <dbReference type="Pfam" id="PF06441"/>
    </source>
</evidence>
<reference evidence="5" key="1">
    <citation type="submission" date="2022-11" db="EMBL/GenBank/DDBJ databases">
        <authorList>
            <person name="Petersen C."/>
        </authorList>
    </citation>
    <scope>NUCLEOTIDE SEQUENCE</scope>
    <source>
        <strain evidence="5">IBT 20477</strain>
    </source>
</reference>
<dbReference type="PANTHER" id="PTHR21661:SF39">
    <property type="entry name" value="HYDROLASE, PUTATIVE (AFU_ORTHOLOGUE AFUA_3G08960)-RELATED"/>
    <property type="match status" value="1"/>
</dbReference>
<dbReference type="Gene3D" id="3.40.50.1820">
    <property type="entry name" value="alpha/beta hydrolase"/>
    <property type="match status" value="1"/>
</dbReference>
<keyword evidence="6" id="KW-1185">Reference proteome</keyword>
<reference evidence="5" key="2">
    <citation type="journal article" date="2023" name="IMA Fungus">
        <title>Comparative genomic study of the Penicillium genus elucidates a diverse pangenome and 15 lateral gene transfer events.</title>
        <authorList>
            <person name="Petersen C."/>
            <person name="Sorensen T."/>
            <person name="Nielsen M.R."/>
            <person name="Sondergaard T.E."/>
            <person name="Sorensen J.L."/>
            <person name="Fitzpatrick D.A."/>
            <person name="Frisvad J.C."/>
            <person name="Nielsen K.L."/>
        </authorList>
    </citation>
    <scope>NUCLEOTIDE SEQUENCE</scope>
    <source>
        <strain evidence="5">IBT 20477</strain>
    </source>
</reference>
<gene>
    <name evidence="5" type="ORF">N7449_005815</name>
</gene>
<dbReference type="GO" id="GO:0017000">
    <property type="term" value="P:antibiotic biosynthetic process"/>
    <property type="evidence" value="ECO:0007669"/>
    <property type="project" value="UniProtKB-ARBA"/>
</dbReference>
<dbReference type="GO" id="GO:0004301">
    <property type="term" value="F:epoxide hydrolase activity"/>
    <property type="evidence" value="ECO:0007669"/>
    <property type="project" value="TreeGrafter"/>
</dbReference>
<protein>
    <recommendedName>
        <fullName evidence="4">Epoxide hydrolase N-terminal domain-containing protein</fullName>
    </recommendedName>
</protein>
<dbReference type="OrthoDB" id="7130006at2759"/>
<keyword evidence="2" id="KW-0378">Hydrolase</keyword>
<feature type="active site" description="Proton acceptor" evidence="3">
    <location>
        <position position="371"/>
    </location>
</feature>
<sequence length="399" mass="45233">MSAPFATLPSSAKVTPSPFRIAIPDEHLSEFKALVKLSKISPQTYENLQADRRFGVTHEWMSTLKQEWLNNFDWRAVEERVNSFPQFTTEIEGLTIHFAALFSEKPDAVPIVLLHGWPGSYFEFLPILQLFKDEYTPSILPYHLIVPSLPGYAFSSGLPLDKNFTMADTARIIDRLMRNLGFESGYVAQGGDIGSYVARLVGVHFDSCKAVHLNFSPLLVRPEGVSDDAPNEIEKRALERGKIFLHSGMGYSDEHGTRPATIGHVLSSSPLALLAWIGEKYLEWPDVPFSNERILELVSLYWFTESFATSIYPYREMNPFPPKPLPFPKDQYLHKPFGFSWFPKETLPPQKSWAATTGDLVYFKQHTQGGHFAALEQPKEFKEDLTEFVSQIWPGIASK</sequence>
<evidence type="ECO:0000256" key="3">
    <source>
        <dbReference type="PIRSR" id="PIRSR001112-1"/>
    </source>
</evidence>
<comment type="similarity">
    <text evidence="1">Belongs to the peptidase S33 family.</text>
</comment>
<organism evidence="5 6">
    <name type="scientific">Penicillium cf. viridicatum</name>
    <dbReference type="NCBI Taxonomy" id="2972119"/>
    <lineage>
        <taxon>Eukaryota</taxon>
        <taxon>Fungi</taxon>
        <taxon>Dikarya</taxon>
        <taxon>Ascomycota</taxon>
        <taxon>Pezizomycotina</taxon>
        <taxon>Eurotiomycetes</taxon>
        <taxon>Eurotiomycetidae</taxon>
        <taxon>Eurotiales</taxon>
        <taxon>Aspergillaceae</taxon>
        <taxon>Penicillium</taxon>
    </lineage>
</organism>
<comment type="caution">
    <text evidence="5">The sequence shown here is derived from an EMBL/GenBank/DDBJ whole genome shotgun (WGS) entry which is preliminary data.</text>
</comment>
<dbReference type="PRINTS" id="PR00412">
    <property type="entry name" value="EPOXHYDRLASE"/>
</dbReference>
<dbReference type="InterPro" id="IPR000639">
    <property type="entry name" value="Epox_hydrolase-like"/>
</dbReference>
<dbReference type="PIRSF" id="PIRSF001112">
    <property type="entry name" value="Epoxide_hydrolase"/>
    <property type="match status" value="1"/>
</dbReference>
<dbReference type="AlphaFoldDB" id="A0A9W9MGU2"/>
<dbReference type="GO" id="GO:0072330">
    <property type="term" value="P:monocarboxylic acid biosynthetic process"/>
    <property type="evidence" value="ECO:0007669"/>
    <property type="project" value="UniProtKB-ARBA"/>
</dbReference>
<dbReference type="Proteomes" id="UP001150942">
    <property type="component" value="Unassembled WGS sequence"/>
</dbReference>
<dbReference type="SUPFAM" id="SSF53474">
    <property type="entry name" value="alpha/beta-Hydrolases"/>
    <property type="match status" value="1"/>
</dbReference>
<feature type="domain" description="Epoxide hydrolase N-terminal" evidence="4">
    <location>
        <begin position="17"/>
        <end position="124"/>
    </location>
</feature>
<dbReference type="InterPro" id="IPR010497">
    <property type="entry name" value="Epoxide_hydro_N"/>
</dbReference>
<feature type="active site" description="Nucleophile" evidence="3">
    <location>
        <position position="192"/>
    </location>
</feature>
<evidence type="ECO:0000256" key="1">
    <source>
        <dbReference type="ARBA" id="ARBA00010088"/>
    </source>
</evidence>
<evidence type="ECO:0000256" key="2">
    <source>
        <dbReference type="ARBA" id="ARBA00022801"/>
    </source>
</evidence>
<dbReference type="PANTHER" id="PTHR21661">
    <property type="entry name" value="EPOXIDE HYDROLASE 1-RELATED"/>
    <property type="match status" value="1"/>
</dbReference>